<feature type="domain" description="PEX14-like helix-turn-helix" evidence="6">
    <location>
        <begin position="28"/>
        <end position="90"/>
    </location>
</feature>
<feature type="domain" description="Enoyl-CoA hydratase/isomerase" evidence="5">
    <location>
        <begin position="279"/>
        <end position="546"/>
    </location>
</feature>
<dbReference type="GO" id="GO:0006574">
    <property type="term" value="P:L-valine catabolic process"/>
    <property type="evidence" value="ECO:0007669"/>
    <property type="project" value="TreeGrafter"/>
</dbReference>
<feature type="domain" description="PEX14-like helix-turn-helix" evidence="6">
    <location>
        <begin position="102"/>
        <end position="170"/>
    </location>
</feature>
<accession>A0A9P5SP15</accession>
<dbReference type="InterPro" id="IPR058841">
    <property type="entry name" value="HTH_76"/>
</dbReference>
<organism evidence="7 8">
    <name type="scientific">Podila minutissima</name>
    <dbReference type="NCBI Taxonomy" id="64525"/>
    <lineage>
        <taxon>Eukaryota</taxon>
        <taxon>Fungi</taxon>
        <taxon>Fungi incertae sedis</taxon>
        <taxon>Mucoromycota</taxon>
        <taxon>Mortierellomycotina</taxon>
        <taxon>Mortierellomycetes</taxon>
        <taxon>Mortierellales</taxon>
        <taxon>Mortierellaceae</taxon>
        <taxon>Podila</taxon>
    </lineage>
</organism>
<keyword evidence="3" id="KW-0378">Hydrolase</keyword>
<dbReference type="PANTHER" id="PTHR43176">
    <property type="entry name" value="3-HYDROXYISOBUTYRYL-COA HYDROLASE-RELATED"/>
    <property type="match status" value="1"/>
</dbReference>
<evidence type="ECO:0000313" key="7">
    <source>
        <dbReference type="EMBL" id="KAF9331715.1"/>
    </source>
</evidence>
<feature type="region of interest" description="Disordered" evidence="4">
    <location>
        <begin position="683"/>
        <end position="705"/>
    </location>
</feature>
<dbReference type="InterPro" id="IPR045004">
    <property type="entry name" value="ECH_dom"/>
</dbReference>
<dbReference type="InterPro" id="IPR032259">
    <property type="entry name" value="HIBYL-CoA-H"/>
</dbReference>
<evidence type="ECO:0000259" key="5">
    <source>
        <dbReference type="Pfam" id="PF16113"/>
    </source>
</evidence>
<comment type="catalytic activity">
    <reaction evidence="1">
        <text>3-hydroxy-2-methylpropanoyl-CoA + H2O = 3-hydroxy-2-methylpropanoate + CoA + H(+)</text>
        <dbReference type="Rhea" id="RHEA:20888"/>
        <dbReference type="ChEBI" id="CHEBI:11805"/>
        <dbReference type="ChEBI" id="CHEBI:15377"/>
        <dbReference type="ChEBI" id="CHEBI:15378"/>
        <dbReference type="ChEBI" id="CHEBI:57287"/>
        <dbReference type="ChEBI" id="CHEBI:57340"/>
        <dbReference type="EC" id="3.1.2.4"/>
    </reaction>
</comment>
<feature type="region of interest" description="Disordered" evidence="4">
    <location>
        <begin position="589"/>
        <end position="617"/>
    </location>
</feature>
<dbReference type="Pfam" id="PF25871">
    <property type="entry name" value="HTH_76"/>
    <property type="match status" value="2"/>
</dbReference>
<dbReference type="InterPro" id="IPR029045">
    <property type="entry name" value="ClpP/crotonase-like_dom_sf"/>
</dbReference>
<dbReference type="Proteomes" id="UP000696485">
    <property type="component" value="Unassembled WGS sequence"/>
</dbReference>
<comment type="caution">
    <text evidence="7">The sequence shown here is derived from an EMBL/GenBank/DDBJ whole genome shotgun (WGS) entry which is preliminary data.</text>
</comment>
<feature type="region of interest" description="Disordered" evidence="4">
    <location>
        <begin position="629"/>
        <end position="660"/>
    </location>
</feature>
<dbReference type="Pfam" id="PF16113">
    <property type="entry name" value="ECH_2"/>
    <property type="match status" value="1"/>
</dbReference>
<feature type="compositionally biased region" description="Polar residues" evidence="4">
    <location>
        <begin position="595"/>
        <end position="607"/>
    </location>
</feature>
<keyword evidence="8" id="KW-1185">Reference proteome</keyword>
<dbReference type="EC" id="3.1.2.4" evidence="2"/>
<evidence type="ECO:0000313" key="8">
    <source>
        <dbReference type="Proteomes" id="UP000696485"/>
    </source>
</evidence>
<dbReference type="PANTHER" id="PTHR43176:SF3">
    <property type="entry name" value="3-HYDROXYISOBUTYRYL-COA HYDROLASE, MITOCHONDRIAL"/>
    <property type="match status" value="1"/>
</dbReference>
<reference evidence="7" key="1">
    <citation type="journal article" date="2020" name="Fungal Divers.">
        <title>Resolving the Mortierellaceae phylogeny through synthesis of multi-gene phylogenetics and phylogenomics.</title>
        <authorList>
            <person name="Vandepol N."/>
            <person name="Liber J."/>
            <person name="Desiro A."/>
            <person name="Na H."/>
            <person name="Kennedy M."/>
            <person name="Barry K."/>
            <person name="Grigoriev I.V."/>
            <person name="Miller A.N."/>
            <person name="O'Donnell K."/>
            <person name="Stajich J.E."/>
            <person name="Bonito G."/>
        </authorList>
    </citation>
    <scope>NUCLEOTIDE SEQUENCE</scope>
    <source>
        <strain evidence="7">NVP1</strain>
    </source>
</reference>
<dbReference type="Gene3D" id="3.90.226.10">
    <property type="entry name" value="2-enoyl-CoA Hydratase, Chain A, domain 1"/>
    <property type="match status" value="1"/>
</dbReference>
<dbReference type="AlphaFoldDB" id="A0A9P5SP15"/>
<evidence type="ECO:0000256" key="4">
    <source>
        <dbReference type="SAM" id="MobiDB-lite"/>
    </source>
</evidence>
<protein>
    <recommendedName>
        <fullName evidence="2">3-hydroxyisobutyryl-CoA hydrolase</fullName>
        <ecNumber evidence="2">3.1.2.4</ecNumber>
    </recommendedName>
</protein>
<dbReference type="SUPFAM" id="SSF52096">
    <property type="entry name" value="ClpP/crotonase"/>
    <property type="match status" value="1"/>
</dbReference>
<dbReference type="GO" id="GO:0003860">
    <property type="term" value="F:3-hydroxyisobutyryl-CoA hydrolase activity"/>
    <property type="evidence" value="ECO:0007669"/>
    <property type="project" value="UniProtKB-EC"/>
</dbReference>
<evidence type="ECO:0000259" key="6">
    <source>
        <dbReference type="Pfam" id="PF25871"/>
    </source>
</evidence>
<proteinExistence type="predicted"/>
<gene>
    <name evidence="7" type="ORF">BG006_005440</name>
</gene>
<dbReference type="EMBL" id="JAAAUY010000305">
    <property type="protein sequence ID" value="KAF9331715.1"/>
    <property type="molecule type" value="Genomic_DNA"/>
</dbReference>
<name>A0A9P5SP15_9FUNG</name>
<evidence type="ECO:0000256" key="1">
    <source>
        <dbReference type="ARBA" id="ARBA00001709"/>
    </source>
</evidence>
<evidence type="ECO:0000256" key="3">
    <source>
        <dbReference type="ARBA" id="ARBA00022801"/>
    </source>
</evidence>
<sequence length="722" mass="80022">MTMALTTEPAEKYSAQTTLPYSPVELGAFHRFHAYDWDKDEDFQSGVRTIATQAQSTPSYSETLKMKQYYFSTRLNTRINLDNYLVWRKRLEQPTDDPNLPIFKRFDEYDFDNDIKFQQGLPSFIGQLIKEGKNTLDKAALQKEITKAKAFYYARFIELFDFPAYLTWKDMEKSQAAPACPYAHLWQNKGKGAGNDLSEDSQKFLTTTPPVSTGALQVHIHSPATQNKLTGVRLAKISQSIADIKEKKSITSVFWTANTGRSTRDERDPESEIVTKDEKWFSGGVVSSGITSEGDSAANKELLRQYYSLVDQLSNLSTKHDKPVVSVIDGIVTLSAAYLAFGTCGQRVITENATLAFTPLLSIEPSPHQVTNAFAGLYLLSQIQAAAASGERSLPNGVGHYLAFCPDYILRGPDLKKLGLADFFISSTKKKDIEEAILSVAGCPPPHTTQAIRMALNAEVVYPGPSKIDVWKCEIQECFGEASSVEDIVSNLEKYSNNWSKSIREYIASLDPVMAKLLFKGIVDASKLESFREVAQLEYRLSQRYSEYLAIKLSEGSVDQDVESFFTPLEDEKELFTFPFAEWLQKHQDQDDLDVSSSNEAAASSMPSDHPKIPGVDFSDPEAIKSCPFLSSKKDEETSAVPASRPPSDHPSIPGVDFSDPEAMKACPFLSAKKTEPATAPVAEVPKSNGFMPSDHPSIPGVDFSDPEAVKACPFLSAKSRE</sequence>
<evidence type="ECO:0000256" key="2">
    <source>
        <dbReference type="ARBA" id="ARBA00011915"/>
    </source>
</evidence>